<comment type="caution">
    <text evidence="1">The sequence shown here is derived from an EMBL/GenBank/DDBJ whole genome shotgun (WGS) entry which is preliminary data.</text>
</comment>
<sequence>MLQTCQVNWTITIPKNTLAIQLNETNNEKDDLQKRVNFNGKVDSQANVTKDITQGSQKYYGTEAGGFDNSDRLCF</sequence>
<protein>
    <submittedName>
        <fullName evidence="1">Uncharacterized protein</fullName>
    </submittedName>
</protein>
<organism evidence="1 2">
    <name type="scientific">Streblomastix strix</name>
    <dbReference type="NCBI Taxonomy" id="222440"/>
    <lineage>
        <taxon>Eukaryota</taxon>
        <taxon>Metamonada</taxon>
        <taxon>Preaxostyla</taxon>
        <taxon>Oxymonadida</taxon>
        <taxon>Streblomastigidae</taxon>
        <taxon>Streblomastix</taxon>
    </lineage>
</organism>
<accession>A0A5J4WI87</accession>
<proteinExistence type="predicted"/>
<evidence type="ECO:0000313" key="1">
    <source>
        <dbReference type="EMBL" id="KAA6394393.1"/>
    </source>
</evidence>
<reference evidence="1 2" key="1">
    <citation type="submission" date="2019-03" db="EMBL/GenBank/DDBJ databases">
        <title>Single cell metagenomics reveals metabolic interactions within the superorganism composed of flagellate Streblomastix strix and complex community of Bacteroidetes bacteria on its surface.</title>
        <authorList>
            <person name="Treitli S.C."/>
            <person name="Kolisko M."/>
            <person name="Husnik F."/>
            <person name="Keeling P."/>
            <person name="Hampl V."/>
        </authorList>
    </citation>
    <scope>NUCLEOTIDE SEQUENCE [LARGE SCALE GENOMIC DNA]</scope>
    <source>
        <strain evidence="1">ST1C</strain>
    </source>
</reference>
<dbReference type="EMBL" id="SNRW01001954">
    <property type="protein sequence ID" value="KAA6394393.1"/>
    <property type="molecule type" value="Genomic_DNA"/>
</dbReference>
<evidence type="ECO:0000313" key="2">
    <source>
        <dbReference type="Proteomes" id="UP000324800"/>
    </source>
</evidence>
<name>A0A5J4WI87_9EUKA</name>
<dbReference type="AlphaFoldDB" id="A0A5J4WI87"/>
<gene>
    <name evidence="1" type="ORF">EZS28_010080</name>
</gene>
<dbReference type="Proteomes" id="UP000324800">
    <property type="component" value="Unassembled WGS sequence"/>
</dbReference>